<organism evidence="2">
    <name type="scientific">Rhodothermus marinus</name>
    <name type="common">Rhodothermus obamensis</name>
    <dbReference type="NCBI Taxonomy" id="29549"/>
    <lineage>
        <taxon>Bacteria</taxon>
        <taxon>Pseudomonadati</taxon>
        <taxon>Rhodothermota</taxon>
        <taxon>Rhodothermia</taxon>
        <taxon>Rhodothermales</taxon>
        <taxon>Rhodothermaceae</taxon>
        <taxon>Rhodothermus</taxon>
    </lineage>
</organism>
<dbReference type="SUPFAM" id="SSF56935">
    <property type="entry name" value="Porins"/>
    <property type="match status" value="1"/>
</dbReference>
<proteinExistence type="predicted"/>
<dbReference type="EMBL" id="DSGB01000004">
    <property type="protein sequence ID" value="HER95541.1"/>
    <property type="molecule type" value="Genomic_DNA"/>
</dbReference>
<keyword evidence="1" id="KW-0732">Signal</keyword>
<dbReference type="NCBIfam" id="NF033709">
    <property type="entry name" value="PorV_fam"/>
    <property type="match status" value="1"/>
</dbReference>
<reference evidence="2" key="1">
    <citation type="journal article" date="2020" name="mSystems">
        <title>Genome- and Community-Level Interaction Insights into Carbon Utilization and Element Cycling Functions of Hydrothermarchaeota in Hydrothermal Sediment.</title>
        <authorList>
            <person name="Zhou Z."/>
            <person name="Liu Y."/>
            <person name="Xu W."/>
            <person name="Pan J."/>
            <person name="Luo Z.H."/>
            <person name="Li M."/>
        </authorList>
    </citation>
    <scope>NUCLEOTIDE SEQUENCE [LARGE SCALE GENOMIC DNA]</scope>
    <source>
        <strain evidence="2">SpSt-143</strain>
    </source>
</reference>
<comment type="caution">
    <text evidence="2">The sequence shown here is derived from an EMBL/GenBank/DDBJ whole genome shotgun (WGS) entry which is preliminary data.</text>
</comment>
<name>A0A7V2F5N7_RHOMR</name>
<protein>
    <submittedName>
        <fullName evidence="2">PorV/PorQ family protein</fullName>
    </submittedName>
</protein>
<feature type="signal peptide" evidence="1">
    <location>
        <begin position="1"/>
        <end position="20"/>
    </location>
</feature>
<evidence type="ECO:0000256" key="1">
    <source>
        <dbReference type="SAM" id="SignalP"/>
    </source>
</evidence>
<feature type="chain" id="PRO_5030656494" evidence="1">
    <location>
        <begin position="21"/>
        <end position="321"/>
    </location>
</feature>
<accession>A0A7V2F5N7</accession>
<evidence type="ECO:0000313" key="2">
    <source>
        <dbReference type="EMBL" id="HER95541.1"/>
    </source>
</evidence>
<dbReference type="AlphaFoldDB" id="A0A7V2F5N7"/>
<sequence>MWIRRLLSALLLSVSPLAQAQESELGGFAFLRLPPSARAAALSTTPAAVQDSDVALFLLNPALLHPSQHRYLHLGYLNHVADVRFATLAYGWDQGRWGTLGLGLRFVDWGRIDEADASGNRLGTFRPLDVALSAGFGRAYGANTRYGIALHFIHTALANRRATALAFDAGVLYNFPEHLLSLSATLHALGITLQHLGATADRLPFDIRLSLRKRLRYLPLTLLITAYDLPHLSRPPTDQPLVGRLLYYLNVGAELTPSSALQLRLGYSYRQHDILKMRPRLDLAGLNAGFGLAIAAVYVDYAFSSWSSLGVLHYLTLRFQL</sequence>
<gene>
    <name evidence="2" type="ORF">ENO59_03355</name>
</gene>